<dbReference type="GO" id="GO:1904680">
    <property type="term" value="F:peptide transmembrane transporter activity"/>
    <property type="evidence" value="ECO:0007669"/>
    <property type="project" value="TreeGrafter"/>
</dbReference>
<gene>
    <name evidence="6" type="ORF">FGL85_02985</name>
    <name evidence="5" type="ORF">P1N92_06590</name>
</gene>
<evidence type="ECO:0000259" key="4">
    <source>
        <dbReference type="Pfam" id="PF00496"/>
    </source>
</evidence>
<dbReference type="AlphaFoldDB" id="A0A5B8SWL4"/>
<dbReference type="Gene3D" id="3.40.190.10">
    <property type="entry name" value="Periplasmic binding protein-like II"/>
    <property type="match status" value="1"/>
</dbReference>
<dbReference type="KEGG" id="lpse:FGL85_02985"/>
<comment type="subcellular location">
    <subcellularLocation>
        <location evidence="1">Cell membrane</location>
        <topology evidence="1">Lipid-anchor</topology>
    </subcellularLocation>
</comment>
<comment type="similarity">
    <text evidence="2">Belongs to the bacterial solute-binding protein 5 family.</text>
</comment>
<keyword evidence="3" id="KW-0732">Signal</keyword>
<keyword evidence="8" id="KW-1185">Reference proteome</keyword>
<evidence type="ECO:0000256" key="2">
    <source>
        <dbReference type="ARBA" id="ARBA00005695"/>
    </source>
</evidence>
<dbReference type="GO" id="GO:0043190">
    <property type="term" value="C:ATP-binding cassette (ABC) transporter complex"/>
    <property type="evidence" value="ECO:0007669"/>
    <property type="project" value="InterPro"/>
</dbReference>
<name>A0A5B8SWL4_LEUPS</name>
<protein>
    <submittedName>
        <fullName evidence="5">ABC transporter substrate-binding protein</fullName>
    </submittedName>
    <submittedName>
        <fullName evidence="6">Peptide-binding protein</fullName>
    </submittedName>
</protein>
<dbReference type="PROSITE" id="PS01040">
    <property type="entry name" value="SBP_BACTERIAL_5"/>
    <property type="match status" value="1"/>
</dbReference>
<dbReference type="InterPro" id="IPR000914">
    <property type="entry name" value="SBP_5_dom"/>
</dbReference>
<dbReference type="PANTHER" id="PTHR30290">
    <property type="entry name" value="PERIPLASMIC BINDING COMPONENT OF ABC TRANSPORTER"/>
    <property type="match status" value="1"/>
</dbReference>
<dbReference type="Proteomes" id="UP000321296">
    <property type="component" value="Chromosome"/>
</dbReference>
<dbReference type="GO" id="GO:0015833">
    <property type="term" value="P:peptide transport"/>
    <property type="evidence" value="ECO:0007669"/>
    <property type="project" value="TreeGrafter"/>
</dbReference>
<dbReference type="SUPFAM" id="SSF53850">
    <property type="entry name" value="Periplasmic binding protein-like II"/>
    <property type="match status" value="1"/>
</dbReference>
<dbReference type="GO" id="GO:0042597">
    <property type="term" value="C:periplasmic space"/>
    <property type="evidence" value="ECO:0007669"/>
    <property type="project" value="UniProtKB-ARBA"/>
</dbReference>
<dbReference type="Pfam" id="PF00496">
    <property type="entry name" value="SBP_bac_5"/>
    <property type="match status" value="1"/>
</dbReference>
<proteinExistence type="inferred from homology"/>
<dbReference type="GeneID" id="64343815"/>
<reference evidence="5 8" key="2">
    <citation type="submission" date="2023-02" db="EMBL/GenBank/DDBJ databases">
        <title>Antimicrobial susceptibility testing and tentative epidemiological cut-off values for Lactobacillaceae family species intended for ingestion.</title>
        <authorList>
            <person name="Noehr-Meldgaard K."/>
            <person name="Struve C."/>
            <person name="Ingmer H."/>
            <person name="Koza A."/>
            <person name="Al-Nakeeb K."/>
            <person name="Agersoe Y."/>
        </authorList>
    </citation>
    <scope>NUCLEOTIDE SEQUENCE [LARGE SCALE GENOMIC DNA]</scope>
    <source>
        <strain evidence="5 8">DSM 20193</strain>
    </source>
</reference>
<evidence type="ECO:0000313" key="6">
    <source>
        <dbReference type="EMBL" id="QEA41542.1"/>
    </source>
</evidence>
<dbReference type="RefSeq" id="WP_010295900.1">
    <property type="nucleotide sequence ID" value="NZ_CP042383.1"/>
</dbReference>
<organism evidence="6 7">
    <name type="scientific">Leuconostoc pseudomesenteroides</name>
    <dbReference type="NCBI Taxonomy" id="33968"/>
    <lineage>
        <taxon>Bacteria</taxon>
        <taxon>Bacillati</taxon>
        <taxon>Bacillota</taxon>
        <taxon>Bacilli</taxon>
        <taxon>Lactobacillales</taxon>
        <taxon>Lactobacillaceae</taxon>
        <taxon>Leuconostoc</taxon>
    </lineage>
</organism>
<dbReference type="EMBL" id="JARGDN010000006">
    <property type="protein sequence ID" value="MDG9733783.1"/>
    <property type="molecule type" value="Genomic_DNA"/>
</dbReference>
<accession>A0A5B8SWL4</accession>
<dbReference type="InterPro" id="IPR023765">
    <property type="entry name" value="SBP_5_CS"/>
</dbReference>
<dbReference type="InterPro" id="IPR039424">
    <property type="entry name" value="SBP_5"/>
</dbReference>
<evidence type="ECO:0000313" key="8">
    <source>
        <dbReference type="Proteomes" id="UP001529201"/>
    </source>
</evidence>
<dbReference type="EMBL" id="CP042383">
    <property type="protein sequence ID" value="QEA41542.1"/>
    <property type="molecule type" value="Genomic_DNA"/>
</dbReference>
<evidence type="ECO:0000313" key="5">
    <source>
        <dbReference type="EMBL" id="MDG9733783.1"/>
    </source>
</evidence>
<dbReference type="InterPro" id="IPR030678">
    <property type="entry name" value="Peptide/Ni-bd"/>
</dbReference>
<reference evidence="6 7" key="1">
    <citation type="submission" date="2019-06" db="EMBL/GenBank/DDBJ databases">
        <title>Genome analyses of bacteria isolated from kimchi.</title>
        <authorList>
            <person name="Lee S."/>
            <person name="Ahn S."/>
            <person name="Roh S."/>
        </authorList>
    </citation>
    <scope>NUCLEOTIDE SEQUENCE [LARGE SCALE GENOMIC DNA]</scope>
    <source>
        <strain evidence="6 7">CBA3630</strain>
    </source>
</reference>
<dbReference type="PIRSF" id="PIRSF002741">
    <property type="entry name" value="MppA"/>
    <property type="match status" value="1"/>
</dbReference>
<sequence>MVSTGAKIGFGVVGLVVVVGGGWAALSATSNKDATPKAVSVGSFKGDYTNSKAAIKGGNLTVTYPGQAASPITFAGYTEFAQWAAAQQQLQPAGNNQLFYTDKNGKIISSGPAKLKVDKDAKTVTITLRDNLKWSDGKAVTAKDVEFSLETLSTNTVASGNFTEAYTKIKGLTDFQNGKSKSISGIKFDDGEDGKKLTVSYTSLPAAVNWGDGVPAYALPYHDLKDVSSKTIDTSKKVTKTPLSFGPFKVSSVSSDSTVKYVRNTDYWGKQAKLKTITYYVNQDQSKLENDLSKQKFDIVTTAPATLWKNGNTPVLSKYNNAKGYAATGQADAGYWELYFNLGHADSKGTSIQDRSTPLQDADVRKAVGYAQNVGAVVAKYGNGLRVTTNTLVSKSETKKLFYDKNVKGYQEKANGDIKKADSLLEKAGYKKDSDGYYAKDGKRLTLTYLARSGRSTAESEAKAYIAAWKAAGIEVKLYQDKLVDAATWQSIVLSAKNNDWDITDGGWGEGTVPTFDQLWSKNAAYNFGHVTSAALTKNLTDTQNSTSDASLIKNIKAFQKLVVDKEAYTIPTYTNIDVQLVNGRVKGWTNAPVNDLYAKLSVTSNKLTTSGNPRK</sequence>
<evidence type="ECO:0000256" key="1">
    <source>
        <dbReference type="ARBA" id="ARBA00004193"/>
    </source>
</evidence>
<dbReference type="Gene3D" id="3.10.105.10">
    <property type="entry name" value="Dipeptide-binding Protein, Domain 3"/>
    <property type="match status" value="1"/>
</dbReference>
<evidence type="ECO:0000256" key="3">
    <source>
        <dbReference type="ARBA" id="ARBA00022729"/>
    </source>
</evidence>
<feature type="domain" description="Solute-binding protein family 5" evidence="4">
    <location>
        <begin position="116"/>
        <end position="524"/>
    </location>
</feature>
<dbReference type="Proteomes" id="UP001529201">
    <property type="component" value="Unassembled WGS sequence"/>
</dbReference>
<evidence type="ECO:0000313" key="7">
    <source>
        <dbReference type="Proteomes" id="UP000321296"/>
    </source>
</evidence>